<evidence type="ECO:0000256" key="1">
    <source>
        <dbReference type="ARBA" id="ARBA00023015"/>
    </source>
</evidence>
<dbReference type="GO" id="GO:0003677">
    <property type="term" value="F:DNA binding"/>
    <property type="evidence" value="ECO:0007669"/>
    <property type="project" value="UniProtKB-KW"/>
</dbReference>
<comment type="caution">
    <text evidence="5">The sequence shown here is derived from an EMBL/GenBank/DDBJ whole genome shotgun (WGS) entry which is preliminary data.</text>
</comment>
<protein>
    <submittedName>
        <fullName evidence="5">Transcriptional regulator, MarR family</fullName>
    </submittedName>
</protein>
<proteinExistence type="predicted"/>
<dbReference type="CDD" id="cd00090">
    <property type="entry name" value="HTH_ARSR"/>
    <property type="match status" value="1"/>
</dbReference>
<sequence length="157" mass="18426">MARKKNSKICEEQNRFSIDECLGFIANRLVRVFQKAFDKKLEAHGLTSAQFCVLAKLLEEEGITQTELAHRLYIESPTLVRTLDRMEEANIIERRRDPSDRRAYHIHLKPKGKKMRDFVDEIGFAVHQEATKGLTKDQIENLRSTLFRIWQNLENLQ</sequence>
<gene>
    <name evidence="5" type="ORF">DBT_1723</name>
</gene>
<accession>A0A1B9F4S2</accession>
<dbReference type="PROSITE" id="PS50995">
    <property type="entry name" value="HTH_MARR_2"/>
    <property type="match status" value="1"/>
</dbReference>
<dbReference type="InterPro" id="IPR011991">
    <property type="entry name" value="ArsR-like_HTH"/>
</dbReference>
<keyword evidence="6" id="KW-1185">Reference proteome</keyword>
<evidence type="ECO:0000313" key="5">
    <source>
        <dbReference type="EMBL" id="OCC14928.1"/>
    </source>
</evidence>
<dbReference type="GO" id="GO:0003700">
    <property type="term" value="F:DNA-binding transcription factor activity"/>
    <property type="evidence" value="ECO:0007669"/>
    <property type="project" value="InterPro"/>
</dbReference>
<dbReference type="Pfam" id="PF01047">
    <property type="entry name" value="MarR"/>
    <property type="match status" value="1"/>
</dbReference>
<evidence type="ECO:0000313" key="6">
    <source>
        <dbReference type="Proteomes" id="UP000093080"/>
    </source>
</evidence>
<dbReference type="InterPro" id="IPR000835">
    <property type="entry name" value="HTH_MarR-typ"/>
</dbReference>
<dbReference type="STRING" id="1156395.DBT_1723"/>
<dbReference type="AlphaFoldDB" id="A0A1B9F4S2"/>
<dbReference type="Proteomes" id="UP000093080">
    <property type="component" value="Unassembled WGS sequence"/>
</dbReference>
<dbReference type="InterPro" id="IPR036388">
    <property type="entry name" value="WH-like_DNA-bd_sf"/>
</dbReference>
<keyword evidence="2" id="KW-0238">DNA-binding</keyword>
<dbReference type="SUPFAM" id="SSF46785">
    <property type="entry name" value="Winged helix' DNA-binding domain"/>
    <property type="match status" value="1"/>
</dbReference>
<dbReference type="PRINTS" id="PR00598">
    <property type="entry name" value="HTHMARR"/>
</dbReference>
<evidence type="ECO:0000256" key="2">
    <source>
        <dbReference type="ARBA" id="ARBA00023125"/>
    </source>
</evidence>
<dbReference type="InterPro" id="IPR036390">
    <property type="entry name" value="WH_DNA-bd_sf"/>
</dbReference>
<dbReference type="RefSeq" id="WP_067619020.1">
    <property type="nucleotide sequence ID" value="NZ_MAGO01000008.1"/>
</dbReference>
<evidence type="ECO:0000256" key="3">
    <source>
        <dbReference type="ARBA" id="ARBA00023163"/>
    </source>
</evidence>
<feature type="domain" description="HTH marR-type" evidence="4">
    <location>
        <begin position="19"/>
        <end position="151"/>
    </location>
</feature>
<reference evidence="5 6" key="1">
    <citation type="submission" date="2016-06" db="EMBL/GenBank/DDBJ databases">
        <title>Respiratory ammonification of nitrate coupled to the oxidation of elemental sulfur in deep-sea autotrophic thermophilic bacteria.</title>
        <authorList>
            <person name="Slobodkina G.B."/>
            <person name="Mardanov A.V."/>
            <person name="Ravin N.V."/>
            <person name="Frolova A.A."/>
            <person name="Viryasiv M.B."/>
            <person name="Chernyh N.A."/>
            <person name="Bonch-Osmolovskaya E.A."/>
            <person name="Slobodkin A.I."/>
        </authorList>
    </citation>
    <scope>NUCLEOTIDE SEQUENCE [LARGE SCALE GENOMIC DNA]</scope>
    <source>
        <strain evidence="5 6">S69</strain>
    </source>
</reference>
<dbReference type="PANTHER" id="PTHR42756">
    <property type="entry name" value="TRANSCRIPTIONAL REGULATOR, MARR"/>
    <property type="match status" value="1"/>
</dbReference>
<dbReference type="Gene3D" id="1.10.10.10">
    <property type="entry name" value="Winged helix-like DNA-binding domain superfamily/Winged helix DNA-binding domain"/>
    <property type="match status" value="1"/>
</dbReference>
<keyword evidence="3" id="KW-0804">Transcription</keyword>
<evidence type="ECO:0000259" key="4">
    <source>
        <dbReference type="PROSITE" id="PS50995"/>
    </source>
</evidence>
<organism evidence="5 6">
    <name type="scientific">Dissulfuribacter thermophilus</name>
    <dbReference type="NCBI Taxonomy" id="1156395"/>
    <lineage>
        <taxon>Bacteria</taxon>
        <taxon>Pseudomonadati</taxon>
        <taxon>Thermodesulfobacteriota</taxon>
        <taxon>Dissulfuribacteria</taxon>
        <taxon>Dissulfuribacterales</taxon>
        <taxon>Dissulfuribacteraceae</taxon>
        <taxon>Dissulfuribacter</taxon>
    </lineage>
</organism>
<dbReference type="SMART" id="SM00347">
    <property type="entry name" value="HTH_MARR"/>
    <property type="match status" value="1"/>
</dbReference>
<dbReference type="PANTHER" id="PTHR42756:SF1">
    <property type="entry name" value="TRANSCRIPTIONAL REPRESSOR OF EMRAB OPERON"/>
    <property type="match status" value="1"/>
</dbReference>
<name>A0A1B9F4S2_9BACT</name>
<dbReference type="EMBL" id="MAGO01000008">
    <property type="protein sequence ID" value="OCC14928.1"/>
    <property type="molecule type" value="Genomic_DNA"/>
</dbReference>
<keyword evidence="1" id="KW-0805">Transcription regulation</keyword>